<proteinExistence type="predicted"/>
<feature type="region of interest" description="Disordered" evidence="1">
    <location>
        <begin position="23"/>
        <end position="45"/>
    </location>
</feature>
<dbReference type="EMBL" id="CH473995">
    <property type="protein sequence ID" value="EDL78931.1"/>
    <property type="molecule type" value="Genomic_DNA"/>
</dbReference>
<organism evidence="2 3">
    <name type="scientific">Rattus norvegicus</name>
    <name type="common">Rat</name>
    <dbReference type="NCBI Taxonomy" id="10116"/>
    <lineage>
        <taxon>Eukaryota</taxon>
        <taxon>Metazoa</taxon>
        <taxon>Chordata</taxon>
        <taxon>Craniata</taxon>
        <taxon>Vertebrata</taxon>
        <taxon>Euteleostomi</taxon>
        <taxon>Mammalia</taxon>
        <taxon>Eutheria</taxon>
        <taxon>Euarchontoglires</taxon>
        <taxon>Glires</taxon>
        <taxon>Rodentia</taxon>
        <taxon>Myomorpha</taxon>
        <taxon>Muroidea</taxon>
        <taxon>Muridae</taxon>
        <taxon>Murinae</taxon>
        <taxon>Rattus</taxon>
    </lineage>
</organism>
<evidence type="ECO:0000256" key="1">
    <source>
        <dbReference type="SAM" id="MobiDB-lite"/>
    </source>
</evidence>
<accession>A6JPJ1</accession>
<protein>
    <submittedName>
        <fullName evidence="2">RCG59014</fullName>
    </submittedName>
</protein>
<reference evidence="2 3" key="1">
    <citation type="submission" date="2005-09" db="EMBL/GenBank/DDBJ databases">
        <authorList>
            <person name="Mural R.J."/>
            <person name="Li P.W."/>
            <person name="Adams M.D."/>
            <person name="Amanatides P.G."/>
            <person name="Baden-Tillson H."/>
            <person name="Barnstead M."/>
            <person name="Chin S.H."/>
            <person name="Dew I."/>
            <person name="Evans C.A."/>
            <person name="Ferriera S."/>
            <person name="Flanigan M."/>
            <person name="Fosler C."/>
            <person name="Glodek A."/>
            <person name="Gu Z."/>
            <person name="Holt R.A."/>
            <person name="Jennings D."/>
            <person name="Kraft C.L."/>
            <person name="Lu F."/>
            <person name="Nguyen T."/>
            <person name="Nusskern D.R."/>
            <person name="Pfannkoch C.M."/>
            <person name="Sitter C."/>
            <person name="Sutton G.G."/>
            <person name="Venter J.C."/>
            <person name="Wang Z."/>
            <person name="Woodage T."/>
            <person name="Zheng X.H."/>
            <person name="Zhong F."/>
        </authorList>
    </citation>
    <scope>NUCLEOTIDE SEQUENCE [LARGE SCALE GENOMIC DNA]</scope>
    <source>
        <strain>BN</strain>
        <strain evidence="3">Sprague-Dawley</strain>
    </source>
</reference>
<gene>
    <name evidence="2" type="ORF">rCG_59014</name>
</gene>
<evidence type="ECO:0000313" key="3">
    <source>
        <dbReference type="Proteomes" id="UP000234681"/>
    </source>
</evidence>
<name>A6JPJ1_RAT</name>
<evidence type="ECO:0000313" key="2">
    <source>
        <dbReference type="EMBL" id="EDL78931.1"/>
    </source>
</evidence>
<dbReference type="Proteomes" id="UP000234681">
    <property type="component" value="Chromosome 16"/>
</dbReference>
<dbReference type="AlphaFoldDB" id="A6JPJ1"/>
<sequence length="62" mass="6697">MLQERDWLAKHTWAQGGRICTGCPSPGDSQHHSDFPSGTEMPAGKSVRALQEKTSAKGIQCS</sequence>